<reference evidence="2 3" key="1">
    <citation type="submission" date="2020-07" db="EMBL/GenBank/DDBJ databases">
        <title>Sequencing the genomes of 1000 actinobacteria strains.</title>
        <authorList>
            <person name="Klenk H.-P."/>
        </authorList>
    </citation>
    <scope>NUCLEOTIDE SEQUENCE [LARGE SCALE GENOMIC DNA]</scope>
    <source>
        <strain evidence="2 3">LI1</strain>
    </source>
</reference>
<sequence>MSRLMPRVLLAAAGILLLSGCTKAAPAEPIPQPTHLDLSSIDVAQTDRNGIEFLTGGDALQVSVREVRASPGVVMRLAFTTYPNAESGIPGGTMSVDYSGTSGAYTAQITEGESRIDVVVVNGDAYLRADPATATARGLAPDGFSCRATSDVILDEWRAVLDPALLIETLTGASGLSTGPAIDGDPDTVNVIIDAGEGPAGAFVVSAEALPLPLRMTVGDQASVADITFTNWGVVVPVAVPGGITDACK</sequence>
<dbReference type="PROSITE" id="PS51257">
    <property type="entry name" value="PROKAR_LIPOPROTEIN"/>
    <property type="match status" value="1"/>
</dbReference>
<keyword evidence="3" id="KW-1185">Reference proteome</keyword>
<evidence type="ECO:0000313" key="3">
    <source>
        <dbReference type="Proteomes" id="UP000537260"/>
    </source>
</evidence>
<dbReference type="RefSeq" id="WP_179579634.1">
    <property type="nucleotide sequence ID" value="NZ_JACCFM010000001.1"/>
</dbReference>
<proteinExistence type="predicted"/>
<dbReference type="EMBL" id="JACCFM010000001">
    <property type="protein sequence ID" value="NYJ20959.1"/>
    <property type="molecule type" value="Genomic_DNA"/>
</dbReference>
<evidence type="ECO:0000256" key="1">
    <source>
        <dbReference type="SAM" id="SignalP"/>
    </source>
</evidence>
<accession>A0A7Z0J7K1</accession>
<gene>
    <name evidence="2" type="ORF">HNR05_002750</name>
</gene>
<feature type="chain" id="PRO_5030764472" description="LppX_LprAFG lipoprotein" evidence="1">
    <location>
        <begin position="25"/>
        <end position="249"/>
    </location>
</feature>
<feature type="signal peptide" evidence="1">
    <location>
        <begin position="1"/>
        <end position="24"/>
    </location>
</feature>
<dbReference type="Proteomes" id="UP000537260">
    <property type="component" value="Unassembled WGS sequence"/>
</dbReference>
<evidence type="ECO:0000313" key="2">
    <source>
        <dbReference type="EMBL" id="NYJ20959.1"/>
    </source>
</evidence>
<evidence type="ECO:0008006" key="4">
    <source>
        <dbReference type="Google" id="ProtNLM"/>
    </source>
</evidence>
<protein>
    <recommendedName>
        <fullName evidence="4">LppX_LprAFG lipoprotein</fullName>
    </recommendedName>
</protein>
<keyword evidence="1" id="KW-0732">Signal</keyword>
<organism evidence="2 3">
    <name type="scientific">Glaciibacter psychrotolerans</name>
    <dbReference type="NCBI Taxonomy" id="670054"/>
    <lineage>
        <taxon>Bacteria</taxon>
        <taxon>Bacillati</taxon>
        <taxon>Actinomycetota</taxon>
        <taxon>Actinomycetes</taxon>
        <taxon>Micrococcales</taxon>
        <taxon>Microbacteriaceae</taxon>
        <taxon>Glaciibacter</taxon>
    </lineage>
</organism>
<name>A0A7Z0J7K1_9MICO</name>
<comment type="caution">
    <text evidence="2">The sequence shown here is derived from an EMBL/GenBank/DDBJ whole genome shotgun (WGS) entry which is preliminary data.</text>
</comment>
<dbReference type="AlphaFoldDB" id="A0A7Z0J7K1"/>